<proteinExistence type="predicted"/>
<evidence type="ECO:0000313" key="2">
    <source>
        <dbReference type="Proteomes" id="UP000234343"/>
    </source>
</evidence>
<dbReference type="Proteomes" id="UP000234343">
    <property type="component" value="Plasmid pLA01-117_150k"/>
</dbReference>
<dbReference type="EMBL" id="CP025492">
    <property type="protein sequence ID" value="AUH74131.1"/>
    <property type="molecule type" value="Genomic_DNA"/>
</dbReference>
<evidence type="ECO:0008006" key="3">
    <source>
        <dbReference type="Google" id="ProtNLM"/>
    </source>
</evidence>
<accession>A0A2H5FRG8</accession>
<dbReference type="AlphaFoldDB" id="A0A2H5FRG8"/>
<dbReference type="SUPFAM" id="SSF142921">
    <property type="entry name" value="WGR domain-like"/>
    <property type="match status" value="1"/>
</dbReference>
<organism evidence="1 2">
    <name type="scientific">Legionella sainthelensi</name>
    <dbReference type="NCBI Taxonomy" id="28087"/>
    <lineage>
        <taxon>Bacteria</taxon>
        <taxon>Pseudomonadati</taxon>
        <taxon>Pseudomonadota</taxon>
        <taxon>Gammaproteobacteria</taxon>
        <taxon>Legionellales</taxon>
        <taxon>Legionellaceae</taxon>
        <taxon>Legionella</taxon>
    </lineage>
</organism>
<dbReference type="InterPro" id="IPR036930">
    <property type="entry name" value="WGR_dom_sf"/>
</dbReference>
<geneLocation type="plasmid" evidence="2">
    <name>pLA01-117_150k</name>
</geneLocation>
<keyword evidence="1" id="KW-0614">Plasmid</keyword>
<reference evidence="1 2" key="1">
    <citation type="submission" date="2017-12" db="EMBL/GenBank/DDBJ databases">
        <title>Legionella sainthelensi LA01-117, whole genome sequence of a clinical isolate from New Zealand.</title>
        <authorList>
            <person name="Cree S.L."/>
            <person name="Slow S."/>
            <person name="Kennedy M.A."/>
            <person name="Murdoch D.R."/>
            <person name="Biggs P.J."/>
            <person name="Anderson T."/>
        </authorList>
    </citation>
    <scope>NUCLEOTIDE SEQUENCE [LARGE SCALE GENOMIC DNA]</scope>
    <source>
        <strain evidence="1 2">LA01-117</strain>
        <plasmid evidence="2">pLA01-117_150k</plasmid>
    </source>
</reference>
<dbReference type="KEGG" id="lsh:CAB17_19430"/>
<protein>
    <recommendedName>
        <fullName evidence="3">WGR domain-containing protein</fullName>
    </recommendedName>
</protein>
<sequence length="115" mass="13501">MRLEQDLLGDWTLCASNGRIKSRFGQSHIIAFASFSDALKHFCVMVKERNQRGYYLISYQTHDVLYQQILPWACFMEDPAPMKKRPRKKQVRSLLNQNSTIQSQSQDSQQMLLIF</sequence>
<keyword evidence="2" id="KW-1185">Reference proteome</keyword>
<evidence type="ECO:0000313" key="1">
    <source>
        <dbReference type="EMBL" id="AUH74131.1"/>
    </source>
</evidence>
<name>A0A2H5FRG8_9GAMM</name>
<gene>
    <name evidence="1" type="ORF">CAB17_19430</name>
</gene>